<sequence>MNSNASRPTKTSLLLLASLLLLLAFGASGCSDKKSFSESNEYDPNFDYPYAFHRQGYALNFAPSEDGYYVTYKNLLYFIDAQRLQPIVLDARPNNGCKSAPTVETCRALVSNEQIFIRFTQVYDERLYTLESKTIDGEGGVPQTEYTLVRMKLDGTSRENVMTFPLRPTTIALHRGYLYFTMTGSDKDGRYTSSVNRVSMENPAGKAEVLGETKDEKAQYLDVLPFGNQIYWHLLGSPYHAYRHDLSSRETIKLWDSSDSGSTNLQALSGDKLYFSRFYGNPNDPRSYIRYQSDLDGSQIQEVATPHPAVLSFLTADSAYLYQMPIIPYLEDAPGVPNRLDIFQKSDSAKAMSVDTSFAPRDFGLLPGDDRYFFATFMSKDGHPLYTALKKADIPSGKAAFTSFMENL</sequence>
<dbReference type="KEGG" id="palr:HGI30_02240"/>
<reference evidence="2 3" key="1">
    <citation type="submission" date="2020-04" db="EMBL/GenBank/DDBJ databases">
        <title>Novel Paenibacillus strain UniB2 isolated from commercial digestive syrup.</title>
        <authorList>
            <person name="Thorat V."/>
            <person name="Kirdat K."/>
            <person name="Tiwarekar B."/>
            <person name="Yadav A."/>
        </authorList>
    </citation>
    <scope>NUCLEOTIDE SEQUENCE [LARGE SCALE GENOMIC DNA]</scope>
    <source>
        <strain evidence="2 3">UniB2</strain>
    </source>
</reference>
<dbReference type="SUPFAM" id="SSF63825">
    <property type="entry name" value="YWTD domain"/>
    <property type="match status" value="1"/>
</dbReference>
<evidence type="ECO:0008006" key="4">
    <source>
        <dbReference type="Google" id="ProtNLM"/>
    </source>
</evidence>
<feature type="chain" id="PRO_5038569607" description="DUF5050 domain-containing protein" evidence="1">
    <location>
        <begin position="30"/>
        <end position="408"/>
    </location>
</feature>
<dbReference type="AlphaFoldDB" id="A0A6H2GT02"/>
<organism evidence="2 3">
    <name type="scientific">Paenibacillus albicereus</name>
    <dbReference type="NCBI Taxonomy" id="2726185"/>
    <lineage>
        <taxon>Bacteria</taxon>
        <taxon>Bacillati</taxon>
        <taxon>Bacillota</taxon>
        <taxon>Bacilli</taxon>
        <taxon>Bacillales</taxon>
        <taxon>Paenibacillaceae</taxon>
        <taxon>Paenibacillus</taxon>
    </lineage>
</organism>
<gene>
    <name evidence="2" type="ORF">HGI30_02240</name>
</gene>
<evidence type="ECO:0000313" key="3">
    <source>
        <dbReference type="Proteomes" id="UP000502136"/>
    </source>
</evidence>
<dbReference type="Proteomes" id="UP000502136">
    <property type="component" value="Chromosome"/>
</dbReference>
<feature type="signal peptide" evidence="1">
    <location>
        <begin position="1"/>
        <end position="29"/>
    </location>
</feature>
<accession>A0A6H2GT02</accession>
<keyword evidence="1" id="KW-0732">Signal</keyword>
<dbReference type="EMBL" id="CP051428">
    <property type="protein sequence ID" value="QJC50527.1"/>
    <property type="molecule type" value="Genomic_DNA"/>
</dbReference>
<name>A0A6H2GT02_9BACL</name>
<evidence type="ECO:0000256" key="1">
    <source>
        <dbReference type="SAM" id="SignalP"/>
    </source>
</evidence>
<dbReference type="PROSITE" id="PS51257">
    <property type="entry name" value="PROKAR_LIPOPROTEIN"/>
    <property type="match status" value="1"/>
</dbReference>
<protein>
    <recommendedName>
        <fullName evidence="4">DUF5050 domain-containing protein</fullName>
    </recommendedName>
</protein>
<dbReference type="RefSeq" id="WP_168906204.1">
    <property type="nucleotide sequence ID" value="NZ_CP051428.1"/>
</dbReference>
<evidence type="ECO:0000313" key="2">
    <source>
        <dbReference type="EMBL" id="QJC50527.1"/>
    </source>
</evidence>
<keyword evidence="3" id="KW-1185">Reference proteome</keyword>
<proteinExistence type="predicted"/>